<evidence type="ECO:0000256" key="6">
    <source>
        <dbReference type="ARBA" id="ARBA00023136"/>
    </source>
</evidence>
<accession>A0A4Y9EPN2</accession>
<sequence length="84" mass="8318">MGGIIGTIIAGFITGILAKAVTPGPNPQGCLVTVALGILGAFVGTWLGQQLGIYSAGERAGIIGGVIGAVIVLSVYAAVIRARR</sequence>
<evidence type="ECO:0000256" key="7">
    <source>
        <dbReference type="SAM" id="Phobius"/>
    </source>
</evidence>
<evidence type="ECO:0000256" key="2">
    <source>
        <dbReference type="ARBA" id="ARBA00011006"/>
    </source>
</evidence>
<evidence type="ECO:0000256" key="3">
    <source>
        <dbReference type="ARBA" id="ARBA00022475"/>
    </source>
</evidence>
<comment type="similarity">
    <text evidence="2">Belongs to the UPF0410 family.</text>
</comment>
<name>A0A4Y9EPN2_9SPHN</name>
<dbReference type="GO" id="GO:0005886">
    <property type="term" value="C:plasma membrane"/>
    <property type="evidence" value="ECO:0007669"/>
    <property type="project" value="UniProtKB-SubCell"/>
</dbReference>
<comment type="caution">
    <text evidence="8">The sequence shown here is derived from an EMBL/GenBank/DDBJ whole genome shotgun (WGS) entry which is preliminary data.</text>
</comment>
<feature type="transmembrane region" description="Helical" evidence="7">
    <location>
        <begin position="28"/>
        <end position="48"/>
    </location>
</feature>
<dbReference type="Pfam" id="PF04226">
    <property type="entry name" value="Transgly_assoc"/>
    <property type="match status" value="1"/>
</dbReference>
<comment type="subcellular location">
    <subcellularLocation>
        <location evidence="1">Cell membrane</location>
        <topology evidence="1">Multi-pass membrane protein</topology>
    </subcellularLocation>
</comment>
<evidence type="ECO:0000313" key="9">
    <source>
        <dbReference type="Proteomes" id="UP000297737"/>
    </source>
</evidence>
<keyword evidence="3" id="KW-1003">Cell membrane</keyword>
<evidence type="ECO:0000256" key="1">
    <source>
        <dbReference type="ARBA" id="ARBA00004651"/>
    </source>
</evidence>
<feature type="transmembrane region" description="Helical" evidence="7">
    <location>
        <begin position="60"/>
        <end position="80"/>
    </location>
</feature>
<dbReference type="Proteomes" id="UP000297737">
    <property type="component" value="Unassembled WGS sequence"/>
</dbReference>
<dbReference type="OrthoDB" id="9811343at2"/>
<proteinExistence type="inferred from homology"/>
<organism evidence="8 9">
    <name type="scientific">Glacieibacterium arshaanense</name>
    <dbReference type="NCBI Taxonomy" id="2511025"/>
    <lineage>
        <taxon>Bacteria</taxon>
        <taxon>Pseudomonadati</taxon>
        <taxon>Pseudomonadota</taxon>
        <taxon>Alphaproteobacteria</taxon>
        <taxon>Sphingomonadales</taxon>
        <taxon>Sphingosinicellaceae</taxon>
        <taxon>Glacieibacterium</taxon>
    </lineage>
</organism>
<keyword evidence="6 7" id="KW-0472">Membrane</keyword>
<dbReference type="EMBL" id="SIHO01000002">
    <property type="protein sequence ID" value="TFU03833.1"/>
    <property type="molecule type" value="Genomic_DNA"/>
</dbReference>
<evidence type="ECO:0000256" key="4">
    <source>
        <dbReference type="ARBA" id="ARBA00022692"/>
    </source>
</evidence>
<dbReference type="PANTHER" id="PTHR33884:SF7">
    <property type="entry name" value="BSL8023 PROTEIN"/>
    <property type="match status" value="1"/>
</dbReference>
<evidence type="ECO:0000256" key="5">
    <source>
        <dbReference type="ARBA" id="ARBA00022989"/>
    </source>
</evidence>
<gene>
    <name evidence="8" type="ORF">EUV02_06685</name>
</gene>
<evidence type="ECO:0000313" key="8">
    <source>
        <dbReference type="EMBL" id="TFU03833.1"/>
    </source>
</evidence>
<keyword evidence="9" id="KW-1185">Reference proteome</keyword>
<protein>
    <submittedName>
        <fullName evidence="8">GlsB/YeaQ/YmgE family stress response membrane protein</fullName>
    </submittedName>
</protein>
<keyword evidence="4 7" id="KW-0812">Transmembrane</keyword>
<dbReference type="AlphaFoldDB" id="A0A4Y9EPN2"/>
<dbReference type="InterPro" id="IPR007341">
    <property type="entry name" value="Transgly_assoc"/>
</dbReference>
<reference evidence="8 9" key="1">
    <citation type="submission" date="2019-02" db="EMBL/GenBank/DDBJ databases">
        <title>Polymorphobacter sp. isolated from the lake at the Tibet of China.</title>
        <authorList>
            <person name="Li A."/>
        </authorList>
    </citation>
    <scope>NUCLEOTIDE SEQUENCE [LARGE SCALE GENOMIC DNA]</scope>
    <source>
        <strain evidence="8 9">DJ1R-1</strain>
    </source>
</reference>
<dbReference type="PANTHER" id="PTHR33884">
    <property type="entry name" value="UPF0410 PROTEIN YMGE"/>
    <property type="match status" value="1"/>
</dbReference>
<keyword evidence="5 7" id="KW-1133">Transmembrane helix</keyword>